<dbReference type="InterPro" id="IPR012337">
    <property type="entry name" value="RNaseH-like_sf"/>
</dbReference>
<keyword evidence="2" id="KW-0479">Metal-binding</keyword>
<dbReference type="PANTHER" id="PTHR46481:SF10">
    <property type="entry name" value="ZINC FINGER BED DOMAIN-CONTAINING PROTEIN 39"/>
    <property type="match status" value="1"/>
</dbReference>
<dbReference type="PANTHER" id="PTHR46481">
    <property type="entry name" value="ZINC FINGER BED DOMAIN-CONTAINING PROTEIN 4"/>
    <property type="match status" value="1"/>
</dbReference>
<evidence type="ECO:0000313" key="10">
    <source>
        <dbReference type="Proteomes" id="UP001327560"/>
    </source>
</evidence>
<dbReference type="GO" id="GO:0003677">
    <property type="term" value="F:DNA binding"/>
    <property type="evidence" value="ECO:0007669"/>
    <property type="project" value="UniProtKB-KW"/>
</dbReference>
<comment type="subcellular location">
    <subcellularLocation>
        <location evidence="1">Nucleus</location>
    </subcellularLocation>
</comment>
<dbReference type="SUPFAM" id="SSF53098">
    <property type="entry name" value="Ribonuclease H-like"/>
    <property type="match status" value="1"/>
</dbReference>
<keyword evidence="10" id="KW-1185">Reference proteome</keyword>
<feature type="domain" description="hAT-like transposase RNase-H fold" evidence="8">
    <location>
        <begin position="290"/>
        <end position="390"/>
    </location>
</feature>
<keyword evidence="4" id="KW-0862">Zinc</keyword>
<accession>A0AAQ3KN15</accession>
<keyword evidence="6" id="KW-0539">Nucleus</keyword>
<evidence type="ECO:0000256" key="2">
    <source>
        <dbReference type="ARBA" id="ARBA00022723"/>
    </source>
</evidence>
<dbReference type="EMBL" id="CP136895">
    <property type="protein sequence ID" value="WOL11620.1"/>
    <property type="molecule type" value="Genomic_DNA"/>
</dbReference>
<evidence type="ECO:0000256" key="6">
    <source>
        <dbReference type="ARBA" id="ARBA00023242"/>
    </source>
</evidence>
<dbReference type="GO" id="GO:0008270">
    <property type="term" value="F:zinc ion binding"/>
    <property type="evidence" value="ECO:0007669"/>
    <property type="project" value="UniProtKB-KW"/>
</dbReference>
<gene>
    <name evidence="9" type="ORF">Cni_G20384</name>
</gene>
<dbReference type="AlphaFoldDB" id="A0AAQ3KN15"/>
<dbReference type="GO" id="GO:0005634">
    <property type="term" value="C:nucleus"/>
    <property type="evidence" value="ECO:0007669"/>
    <property type="project" value="UniProtKB-SubCell"/>
</dbReference>
<evidence type="ECO:0000256" key="4">
    <source>
        <dbReference type="ARBA" id="ARBA00022833"/>
    </source>
</evidence>
<evidence type="ECO:0000256" key="5">
    <source>
        <dbReference type="ARBA" id="ARBA00023125"/>
    </source>
</evidence>
<keyword evidence="3" id="KW-0863">Zinc-finger</keyword>
<name>A0AAQ3KN15_9LILI</name>
<evidence type="ECO:0000313" key="9">
    <source>
        <dbReference type="EMBL" id="WOL11620.1"/>
    </source>
</evidence>
<evidence type="ECO:0000256" key="7">
    <source>
        <dbReference type="SAM" id="MobiDB-lite"/>
    </source>
</evidence>
<organism evidence="9 10">
    <name type="scientific">Canna indica</name>
    <name type="common">Indian-shot</name>
    <dbReference type="NCBI Taxonomy" id="4628"/>
    <lineage>
        <taxon>Eukaryota</taxon>
        <taxon>Viridiplantae</taxon>
        <taxon>Streptophyta</taxon>
        <taxon>Embryophyta</taxon>
        <taxon>Tracheophyta</taxon>
        <taxon>Spermatophyta</taxon>
        <taxon>Magnoliopsida</taxon>
        <taxon>Liliopsida</taxon>
        <taxon>Zingiberales</taxon>
        <taxon>Cannaceae</taxon>
        <taxon>Canna</taxon>
    </lineage>
</organism>
<proteinExistence type="predicted"/>
<dbReference type="InterPro" id="IPR025525">
    <property type="entry name" value="hAT-like_transposase_RNase-H"/>
</dbReference>
<keyword evidence="5" id="KW-0238">DNA-binding</keyword>
<dbReference type="Proteomes" id="UP001327560">
    <property type="component" value="Chromosome 6"/>
</dbReference>
<evidence type="ECO:0000256" key="1">
    <source>
        <dbReference type="ARBA" id="ARBA00004123"/>
    </source>
</evidence>
<evidence type="ECO:0000256" key="3">
    <source>
        <dbReference type="ARBA" id="ARBA00022771"/>
    </source>
</evidence>
<dbReference type="InterPro" id="IPR052035">
    <property type="entry name" value="ZnF_BED_domain_contain"/>
</dbReference>
<feature type="region of interest" description="Disordered" evidence="7">
    <location>
        <begin position="401"/>
        <end position="425"/>
    </location>
</feature>
<protein>
    <submittedName>
        <fullName evidence="9">Zinc finger BED domain-containing protein RICESLEEPER 2-like</fullName>
    </submittedName>
</protein>
<sequence>MRELISHMVLVHELPFAFVEYEIFNMVMKFSNPAYEKISRATVKGDCITSYQMEKKRLMALLKTTSRVSITTDCWRSGQNIQYMVVTCHFVDSDWKLQKRIINFINVIGSTGVVISDALFKCLQEWELEKKVFTITVDNASYNDSAVRMLKDNISVFKKLSLNGKFFHVRCCAHILNILVQDGLSEIQDAIFNIRESVKYISASPSRLSMFSDIAKQLQLPNKKLILDCCTRWNATYEMLSCALEFQNVFPRFQVRDSSYKYLPSGEDWDKVKNVCTFLEMFNDVTILISGSEYPTANLFLPELWRIKNALNDKIDDDDECVRAMARKMKVKFDKYWGDCNLLISIAAILDPRNKMQLVTFCFDAIYSKEEASKYIKVVRDSLYEIYQEYADAYAARVEKSNNTKSGQDENSDGLSRFSKGKLGSQKGRQMFDQFMRTHDTVAHVKSELDTYLDDGE</sequence>
<evidence type="ECO:0000259" key="8">
    <source>
        <dbReference type="Pfam" id="PF14372"/>
    </source>
</evidence>
<dbReference type="Pfam" id="PF14372">
    <property type="entry name" value="hAT-like_RNase-H"/>
    <property type="match status" value="1"/>
</dbReference>
<reference evidence="9 10" key="1">
    <citation type="submission" date="2023-10" db="EMBL/GenBank/DDBJ databases">
        <title>Chromosome-scale genome assembly provides insights into flower coloration mechanisms of Canna indica.</title>
        <authorList>
            <person name="Li C."/>
        </authorList>
    </citation>
    <scope>NUCLEOTIDE SEQUENCE [LARGE SCALE GENOMIC DNA]</scope>
    <source>
        <tissue evidence="9">Flower</tissue>
    </source>
</reference>